<evidence type="ECO:0000256" key="4">
    <source>
        <dbReference type="ARBA" id="ARBA00022692"/>
    </source>
</evidence>
<sequence length="327" mass="36878">MSEVILTDKKTPARKTTLGSKPRKRKRMTGDRWLALAFIAPSIILIAIFVYGFIGWTGYVSLSNWNSFLPDFSFAGFDNFLYIFKDFRFQADIRNTIFFTLFFIIAVVVLGMFLAIFIDQRLKGEAIFRNIFLFPMALSFVVTGVVWRWVLNPSSGVNLLLEHFGIHFKWYTSTAVYPSLHIGAIDFGIPAAVIALVIAATWQQTGFSLAMFLAGLRGIPEELKEAARIDGASEWQIFWRVILPQLKPIMFSVIIIMAHISLKIFDLIYTMTGPGANFVTDMPGVNMFETTFKSNFYAQGAAIAIVMLVLVAIFIVPYLIRSRKGDA</sequence>
<feature type="domain" description="ABC transmembrane type-1" evidence="8">
    <location>
        <begin position="93"/>
        <end position="320"/>
    </location>
</feature>
<evidence type="ECO:0000256" key="2">
    <source>
        <dbReference type="ARBA" id="ARBA00022448"/>
    </source>
</evidence>
<comment type="caution">
    <text evidence="9">The sequence shown here is derived from an EMBL/GenBank/DDBJ whole genome shotgun (WGS) entry which is preliminary data.</text>
</comment>
<dbReference type="GO" id="GO:0005886">
    <property type="term" value="C:plasma membrane"/>
    <property type="evidence" value="ECO:0007669"/>
    <property type="project" value="UniProtKB-SubCell"/>
</dbReference>
<dbReference type="InterPro" id="IPR035906">
    <property type="entry name" value="MetI-like_sf"/>
</dbReference>
<dbReference type="EMBL" id="BMIR01000011">
    <property type="protein sequence ID" value="GGE45035.1"/>
    <property type="molecule type" value="Genomic_DNA"/>
</dbReference>
<keyword evidence="10" id="KW-1185">Reference proteome</keyword>
<dbReference type="CDD" id="cd06261">
    <property type="entry name" value="TM_PBP2"/>
    <property type="match status" value="1"/>
</dbReference>
<dbReference type="InterPro" id="IPR051393">
    <property type="entry name" value="ABC_transporter_permease"/>
</dbReference>
<dbReference type="Gene3D" id="1.10.3720.10">
    <property type="entry name" value="MetI-like"/>
    <property type="match status" value="1"/>
</dbReference>
<keyword evidence="5 7" id="KW-1133">Transmembrane helix</keyword>
<comment type="subcellular location">
    <subcellularLocation>
        <location evidence="1 7">Cell membrane</location>
        <topology evidence="1 7">Multi-pass membrane protein</topology>
    </subcellularLocation>
</comment>
<dbReference type="PROSITE" id="PS50928">
    <property type="entry name" value="ABC_TM1"/>
    <property type="match status" value="1"/>
</dbReference>
<name>A0A8J2YIB2_9BACL</name>
<feature type="transmembrane region" description="Helical" evidence="7">
    <location>
        <begin position="296"/>
        <end position="320"/>
    </location>
</feature>
<dbReference type="Pfam" id="PF00528">
    <property type="entry name" value="BPD_transp_1"/>
    <property type="match status" value="1"/>
</dbReference>
<dbReference type="AlphaFoldDB" id="A0A8J2YIB2"/>
<evidence type="ECO:0000256" key="1">
    <source>
        <dbReference type="ARBA" id="ARBA00004651"/>
    </source>
</evidence>
<evidence type="ECO:0000256" key="3">
    <source>
        <dbReference type="ARBA" id="ARBA00022475"/>
    </source>
</evidence>
<feature type="transmembrane region" description="Helical" evidence="7">
    <location>
        <begin position="33"/>
        <end position="54"/>
    </location>
</feature>
<comment type="similarity">
    <text evidence="7">Belongs to the binding-protein-dependent transport system permease family.</text>
</comment>
<dbReference type="GO" id="GO:0055085">
    <property type="term" value="P:transmembrane transport"/>
    <property type="evidence" value="ECO:0007669"/>
    <property type="project" value="InterPro"/>
</dbReference>
<keyword evidence="2 7" id="KW-0813">Transport</keyword>
<dbReference type="PANTHER" id="PTHR30193:SF42">
    <property type="entry name" value="ABC TRANSPORTER PERMEASE PROTEIN"/>
    <property type="match status" value="1"/>
</dbReference>
<protein>
    <submittedName>
        <fullName evidence="9">Sugar ABC transporter permease</fullName>
    </submittedName>
</protein>
<feature type="transmembrane region" description="Helical" evidence="7">
    <location>
        <begin position="97"/>
        <end position="118"/>
    </location>
</feature>
<proteinExistence type="inferred from homology"/>
<keyword evidence="3" id="KW-1003">Cell membrane</keyword>
<organism evidence="9 10">
    <name type="scientific">Pullulanibacillus camelliae</name>
    <dbReference type="NCBI Taxonomy" id="1707096"/>
    <lineage>
        <taxon>Bacteria</taxon>
        <taxon>Bacillati</taxon>
        <taxon>Bacillota</taxon>
        <taxon>Bacilli</taxon>
        <taxon>Bacillales</taxon>
        <taxon>Sporolactobacillaceae</taxon>
        <taxon>Pullulanibacillus</taxon>
    </lineage>
</organism>
<feature type="transmembrane region" description="Helical" evidence="7">
    <location>
        <begin position="130"/>
        <end position="150"/>
    </location>
</feature>
<evidence type="ECO:0000256" key="5">
    <source>
        <dbReference type="ARBA" id="ARBA00022989"/>
    </source>
</evidence>
<evidence type="ECO:0000259" key="8">
    <source>
        <dbReference type="PROSITE" id="PS50928"/>
    </source>
</evidence>
<dbReference type="PANTHER" id="PTHR30193">
    <property type="entry name" value="ABC TRANSPORTER PERMEASE PROTEIN"/>
    <property type="match status" value="1"/>
</dbReference>
<reference evidence="9" key="1">
    <citation type="journal article" date="2014" name="Int. J. Syst. Evol. Microbiol.">
        <title>Complete genome sequence of Corynebacterium casei LMG S-19264T (=DSM 44701T), isolated from a smear-ripened cheese.</title>
        <authorList>
            <consortium name="US DOE Joint Genome Institute (JGI-PGF)"/>
            <person name="Walter F."/>
            <person name="Albersmeier A."/>
            <person name="Kalinowski J."/>
            <person name="Ruckert C."/>
        </authorList>
    </citation>
    <scope>NUCLEOTIDE SEQUENCE</scope>
    <source>
        <strain evidence="9">CGMCC 1.15371</strain>
    </source>
</reference>
<evidence type="ECO:0000256" key="6">
    <source>
        <dbReference type="ARBA" id="ARBA00023136"/>
    </source>
</evidence>
<dbReference type="Proteomes" id="UP000628775">
    <property type="component" value="Unassembled WGS sequence"/>
</dbReference>
<keyword evidence="4 7" id="KW-0812">Transmembrane</keyword>
<evidence type="ECO:0000313" key="9">
    <source>
        <dbReference type="EMBL" id="GGE45035.1"/>
    </source>
</evidence>
<evidence type="ECO:0000256" key="7">
    <source>
        <dbReference type="RuleBase" id="RU363032"/>
    </source>
</evidence>
<keyword evidence="6 7" id="KW-0472">Membrane</keyword>
<feature type="transmembrane region" description="Helical" evidence="7">
    <location>
        <begin position="180"/>
        <end position="202"/>
    </location>
</feature>
<evidence type="ECO:0000313" key="10">
    <source>
        <dbReference type="Proteomes" id="UP000628775"/>
    </source>
</evidence>
<reference evidence="9" key="2">
    <citation type="submission" date="2020-09" db="EMBL/GenBank/DDBJ databases">
        <authorList>
            <person name="Sun Q."/>
            <person name="Zhou Y."/>
        </authorList>
    </citation>
    <scope>NUCLEOTIDE SEQUENCE</scope>
    <source>
        <strain evidence="9">CGMCC 1.15371</strain>
    </source>
</reference>
<feature type="transmembrane region" description="Helical" evidence="7">
    <location>
        <begin position="249"/>
        <end position="269"/>
    </location>
</feature>
<gene>
    <name evidence="9" type="ORF">GCM10011391_24860</name>
</gene>
<accession>A0A8J2YIB2</accession>
<dbReference type="InterPro" id="IPR000515">
    <property type="entry name" value="MetI-like"/>
</dbReference>
<dbReference type="SUPFAM" id="SSF161098">
    <property type="entry name" value="MetI-like"/>
    <property type="match status" value="1"/>
</dbReference>